<reference evidence="4" key="1">
    <citation type="submission" date="2017-08" db="EMBL/GenBank/DDBJ databases">
        <authorList>
            <person name="Huang Z."/>
        </authorList>
    </citation>
    <scope>NUCLEOTIDE SEQUENCE [LARGE SCALE GENOMIC DNA]</scope>
    <source>
        <strain evidence="4">SA5d-4</strain>
    </source>
</reference>
<dbReference type="FunFam" id="1.10.287.1080:FF:000003">
    <property type="entry name" value="Nucleoside triphosphate pyrophosphohydrolase"/>
    <property type="match status" value="1"/>
</dbReference>
<dbReference type="GO" id="GO:0006950">
    <property type="term" value="P:response to stress"/>
    <property type="evidence" value="ECO:0007669"/>
    <property type="project" value="UniProtKB-ARBA"/>
</dbReference>
<dbReference type="SUPFAM" id="SSF101386">
    <property type="entry name" value="all-alpha NTP pyrophosphatases"/>
    <property type="match status" value="2"/>
</dbReference>
<dbReference type="SUPFAM" id="SSF53790">
    <property type="entry name" value="Tetrapyrrole methylase"/>
    <property type="match status" value="1"/>
</dbReference>
<dbReference type="Pfam" id="PF03819">
    <property type="entry name" value="MazG"/>
    <property type="match status" value="2"/>
</dbReference>
<dbReference type="GO" id="GO:0006203">
    <property type="term" value="P:dGTP catabolic process"/>
    <property type="evidence" value="ECO:0007669"/>
    <property type="project" value="TreeGrafter"/>
</dbReference>
<name>A0A263BQI4_9BACI</name>
<dbReference type="GO" id="GO:0046047">
    <property type="term" value="P:TTP catabolic process"/>
    <property type="evidence" value="ECO:0007669"/>
    <property type="project" value="TreeGrafter"/>
</dbReference>
<dbReference type="Pfam" id="PF00590">
    <property type="entry name" value="TP_methylase"/>
    <property type="match status" value="1"/>
</dbReference>
<evidence type="ECO:0000313" key="4">
    <source>
        <dbReference type="Proteomes" id="UP000217083"/>
    </source>
</evidence>
<dbReference type="Proteomes" id="UP000217083">
    <property type="component" value="Unassembled WGS sequence"/>
</dbReference>
<reference evidence="3 4" key="2">
    <citation type="submission" date="2017-09" db="EMBL/GenBank/DDBJ databases">
        <title>Bacillus patelloidae sp. nov., isolated from the intestinal tract of a marine limpet.</title>
        <authorList>
            <person name="Liu R."/>
            <person name="Dong C."/>
            <person name="Shao Z."/>
        </authorList>
    </citation>
    <scope>NUCLEOTIDE SEQUENCE [LARGE SCALE GENOMIC DNA]</scope>
    <source>
        <strain evidence="3 4">SA5d-4</strain>
    </source>
</reference>
<dbReference type="InterPro" id="IPR014777">
    <property type="entry name" value="4pyrrole_Mease_sub1"/>
</dbReference>
<dbReference type="GO" id="GO:0046081">
    <property type="term" value="P:dUTP catabolic process"/>
    <property type="evidence" value="ECO:0007669"/>
    <property type="project" value="TreeGrafter"/>
</dbReference>
<dbReference type="EMBL" id="NPIA01000011">
    <property type="protein sequence ID" value="OZM55838.1"/>
    <property type="molecule type" value="Genomic_DNA"/>
</dbReference>
<sequence length="484" mass="55535">MSKSIKIIGLGAGDEQQITLGTLRILKEAEALYLRTKEHPVVPYLETEGVHYCSYDNIYEENKAFEDVYATIAEKLLSEAETKDIVYAVPGHPMVAESTVQLLLEEGKKRGYKINIAGGQSFLDTLFTALKIDPNDGCQFVDGTVLKRNELQVRHHIIISQVYDAFIASEVKLTLMELLPDDYEVKIVTAAGSMEEKIETVKLHELDRAVTLSNLTSVYVPPVKKEEVLYRNFEFLRQTIATLRGPNGCPWDKEQTHETLKKYLIEESYEVLEAIDEQDDDHLIEELGDVLLQVLLHAQIGEDDGYFSIDDVIKNLSEKMIRRHPHVFADVKLQTEEQVVENWQKIKNREKKNASDYSHLSGVNKSLPGLLKAYAIQKKAAKVGFDWPNVVDAWEKVREEVTEFHEVFQQDYDKQVEEIGDLLFAIVNVTRFLKIDPEIAINSCIRKFEKRFHFIEENAKKSGVKLEDMSLEEMDNLWNQAKKR</sequence>
<dbReference type="GO" id="GO:0008168">
    <property type="term" value="F:methyltransferase activity"/>
    <property type="evidence" value="ECO:0007669"/>
    <property type="project" value="InterPro"/>
</dbReference>
<dbReference type="InterPro" id="IPR000878">
    <property type="entry name" value="4pyrrol_Mease"/>
</dbReference>
<dbReference type="FunFam" id="3.40.1010.10:FF:000008">
    <property type="entry name" value="Similar to nucleoside triphosphate pyrophosphohydrolase, MazG"/>
    <property type="match status" value="1"/>
</dbReference>
<dbReference type="PIRSF" id="PIRSF002845">
    <property type="entry name" value="Ttrprl_mtas_MazG"/>
    <property type="match status" value="1"/>
</dbReference>
<feature type="domain" description="NTP pyrophosphohydrolase MazG-like" evidence="2">
    <location>
        <begin position="397"/>
        <end position="451"/>
    </location>
</feature>
<dbReference type="CDD" id="cd11723">
    <property type="entry name" value="YabN_N_like"/>
    <property type="match status" value="1"/>
</dbReference>
<keyword evidence="4" id="KW-1185">Reference proteome</keyword>
<dbReference type="CDD" id="cd11528">
    <property type="entry name" value="NTP-PPase_MazG_Nterm"/>
    <property type="match status" value="1"/>
</dbReference>
<dbReference type="GO" id="GO:0046076">
    <property type="term" value="P:dTTP catabolic process"/>
    <property type="evidence" value="ECO:0007669"/>
    <property type="project" value="TreeGrafter"/>
</dbReference>
<dbReference type="InterPro" id="IPR048015">
    <property type="entry name" value="NTP-PPase_MazG-like_N"/>
</dbReference>
<evidence type="ECO:0000259" key="2">
    <source>
        <dbReference type="Pfam" id="PF03819"/>
    </source>
</evidence>
<dbReference type="PANTHER" id="PTHR30522:SF0">
    <property type="entry name" value="NUCLEOSIDE TRIPHOSPHATE PYROPHOSPHOHYDROLASE"/>
    <property type="match status" value="1"/>
</dbReference>
<evidence type="ECO:0000259" key="1">
    <source>
        <dbReference type="Pfam" id="PF00590"/>
    </source>
</evidence>
<comment type="caution">
    <text evidence="3">The sequence shown here is derived from an EMBL/GenBank/DDBJ whole genome shotgun (WGS) entry which is preliminary data.</text>
</comment>
<dbReference type="InterPro" id="IPR011551">
    <property type="entry name" value="NTP_PyrPHydrolase_MazG"/>
</dbReference>
<dbReference type="FunFam" id="1.10.287.1080:FF:000001">
    <property type="entry name" value="Nucleoside triphosphate pyrophosphohydrolase"/>
    <property type="match status" value="1"/>
</dbReference>
<dbReference type="GO" id="GO:0047429">
    <property type="term" value="F:nucleoside triphosphate diphosphatase activity"/>
    <property type="evidence" value="ECO:0007669"/>
    <property type="project" value="InterPro"/>
</dbReference>
<dbReference type="InterPro" id="IPR048011">
    <property type="entry name" value="NTP-PPase_MazG-like_C"/>
</dbReference>
<dbReference type="AlphaFoldDB" id="A0A263BQI4"/>
<dbReference type="InterPro" id="IPR035996">
    <property type="entry name" value="4pyrrol_Methylase_sf"/>
</dbReference>
<dbReference type="NCBIfam" id="NF007113">
    <property type="entry name" value="PRK09562.1"/>
    <property type="match status" value="1"/>
</dbReference>
<dbReference type="CDD" id="cd11529">
    <property type="entry name" value="NTP-PPase_MazG_Cterm"/>
    <property type="match status" value="1"/>
</dbReference>
<dbReference type="InterPro" id="IPR024180">
    <property type="entry name" value="Tetrapyrrole_Mease/MazG_pred"/>
</dbReference>
<dbReference type="Gene3D" id="3.40.1010.10">
    <property type="entry name" value="Cobalt-precorrin-4 Transmethylase, Domain 1"/>
    <property type="match status" value="1"/>
</dbReference>
<dbReference type="Gene3D" id="1.10.287.1080">
    <property type="entry name" value="MazG-like"/>
    <property type="match status" value="2"/>
</dbReference>
<keyword evidence="3" id="KW-0378">Hydrolase</keyword>
<feature type="domain" description="NTP pyrophosphohydrolase MazG-like" evidence="2">
    <location>
        <begin position="255"/>
        <end position="328"/>
    </location>
</feature>
<protein>
    <submittedName>
        <fullName evidence="3">Nucleoside triphosphate pyrophosphohydrolase</fullName>
    </submittedName>
</protein>
<dbReference type="GO" id="GO:0046052">
    <property type="term" value="P:UTP catabolic process"/>
    <property type="evidence" value="ECO:0007669"/>
    <property type="project" value="TreeGrafter"/>
</dbReference>
<dbReference type="PANTHER" id="PTHR30522">
    <property type="entry name" value="NUCLEOSIDE TRIPHOSPHATE PYROPHOSPHOHYDROLASE"/>
    <property type="match status" value="1"/>
</dbReference>
<organism evidence="3 4">
    <name type="scientific">Lottiidibacillus patelloidae</name>
    <dbReference type="NCBI Taxonomy" id="2670334"/>
    <lineage>
        <taxon>Bacteria</taxon>
        <taxon>Bacillati</taxon>
        <taxon>Bacillota</taxon>
        <taxon>Bacilli</taxon>
        <taxon>Bacillales</taxon>
        <taxon>Bacillaceae</taxon>
        <taxon>Lottiidibacillus</taxon>
    </lineage>
</organism>
<dbReference type="InterPro" id="IPR004518">
    <property type="entry name" value="MazG-like_dom"/>
</dbReference>
<dbReference type="RefSeq" id="WP_094926523.1">
    <property type="nucleotide sequence ID" value="NZ_NPIA01000011.1"/>
</dbReference>
<dbReference type="NCBIfam" id="TIGR00444">
    <property type="entry name" value="mazG"/>
    <property type="match status" value="1"/>
</dbReference>
<dbReference type="GO" id="GO:0046061">
    <property type="term" value="P:dATP catabolic process"/>
    <property type="evidence" value="ECO:0007669"/>
    <property type="project" value="TreeGrafter"/>
</dbReference>
<feature type="domain" description="Tetrapyrrole methylase" evidence="1">
    <location>
        <begin position="7"/>
        <end position="206"/>
    </location>
</feature>
<evidence type="ECO:0000313" key="3">
    <source>
        <dbReference type="EMBL" id="OZM55838.1"/>
    </source>
</evidence>
<gene>
    <name evidence="3" type="ORF">CIB95_15070</name>
</gene>
<accession>A0A263BQI4</accession>
<proteinExistence type="predicted"/>
<dbReference type="InterPro" id="IPR035013">
    <property type="entry name" value="YabN_N"/>
</dbReference>